<dbReference type="InterPro" id="IPR012312">
    <property type="entry name" value="Hemerythrin-like"/>
</dbReference>
<name>A0A916NRF0_9BACL</name>
<evidence type="ECO:0000259" key="1">
    <source>
        <dbReference type="Pfam" id="PF01814"/>
    </source>
</evidence>
<dbReference type="EMBL" id="CAJVAS010000022">
    <property type="protein sequence ID" value="CAG7641510.1"/>
    <property type="molecule type" value="Genomic_DNA"/>
</dbReference>
<proteinExistence type="predicted"/>
<dbReference type="AlphaFoldDB" id="A0A916NRF0"/>
<protein>
    <recommendedName>
        <fullName evidence="1">Hemerythrin-like domain-containing protein</fullName>
    </recommendedName>
</protein>
<organism evidence="2 3">
    <name type="scientific">Paenibacillus solanacearum</name>
    <dbReference type="NCBI Taxonomy" id="2048548"/>
    <lineage>
        <taxon>Bacteria</taxon>
        <taxon>Bacillati</taxon>
        <taxon>Bacillota</taxon>
        <taxon>Bacilli</taxon>
        <taxon>Bacillales</taxon>
        <taxon>Paenibacillaceae</taxon>
        <taxon>Paenibacillus</taxon>
    </lineage>
</organism>
<dbReference type="Proteomes" id="UP000693672">
    <property type="component" value="Unassembled WGS sequence"/>
</dbReference>
<dbReference type="Pfam" id="PF01814">
    <property type="entry name" value="Hemerythrin"/>
    <property type="match status" value="1"/>
</dbReference>
<accession>A0A916NRF0</accession>
<keyword evidence="3" id="KW-1185">Reference proteome</keyword>
<dbReference type="RefSeq" id="WP_218093965.1">
    <property type="nucleotide sequence ID" value="NZ_CAJVAS010000022.1"/>
</dbReference>
<evidence type="ECO:0000313" key="2">
    <source>
        <dbReference type="EMBL" id="CAG7641510.1"/>
    </source>
</evidence>
<comment type="caution">
    <text evidence="2">The sequence shown here is derived from an EMBL/GenBank/DDBJ whole genome shotgun (WGS) entry which is preliminary data.</text>
</comment>
<sequence>MTELLSYPLDSGAEQHAAELVLAFDRLGSEHRALYEKIDDLQSAACRLQKTHELITRPDVLKQLKEDTLLLLAELNDHSEWEDTELFPLLTAHFQQPNRPDTATSLWMLEKDYELAAAYFRLFLNEAEQCCIHPEKYGEGDCLEQLLQACRLVKGHLQMEEETIFPLLAELPESIHRGIRRRF</sequence>
<reference evidence="2" key="1">
    <citation type="submission" date="2021-06" db="EMBL/GenBank/DDBJ databases">
        <authorList>
            <person name="Criscuolo A."/>
        </authorList>
    </citation>
    <scope>NUCLEOTIDE SEQUENCE</scope>
    <source>
        <strain evidence="2">CIP111600</strain>
    </source>
</reference>
<evidence type="ECO:0000313" key="3">
    <source>
        <dbReference type="Proteomes" id="UP000693672"/>
    </source>
</evidence>
<gene>
    <name evidence="2" type="ORF">PAESOLCIP111_04239</name>
</gene>
<feature type="domain" description="Hemerythrin-like" evidence="1">
    <location>
        <begin position="25"/>
        <end position="168"/>
    </location>
</feature>